<feature type="region of interest" description="Disordered" evidence="1">
    <location>
        <begin position="630"/>
        <end position="666"/>
    </location>
</feature>
<protein>
    <submittedName>
        <fullName evidence="2">Uncharacterized protein</fullName>
    </submittedName>
</protein>
<keyword evidence="3" id="KW-1185">Reference proteome</keyword>
<feature type="region of interest" description="Disordered" evidence="1">
    <location>
        <begin position="225"/>
        <end position="247"/>
    </location>
</feature>
<evidence type="ECO:0000313" key="2">
    <source>
        <dbReference type="EMBL" id="GKT29713.1"/>
    </source>
</evidence>
<feature type="region of interest" description="Disordered" evidence="1">
    <location>
        <begin position="489"/>
        <end position="510"/>
    </location>
</feature>
<reference evidence="2" key="1">
    <citation type="submission" date="2022-03" db="EMBL/GenBank/DDBJ databases">
        <title>Draft genome sequence of Aduncisulcus paluster, a free-living microaerophilic Fornicata.</title>
        <authorList>
            <person name="Yuyama I."/>
            <person name="Kume K."/>
            <person name="Tamura T."/>
            <person name="Inagaki Y."/>
            <person name="Hashimoto T."/>
        </authorList>
    </citation>
    <scope>NUCLEOTIDE SEQUENCE</scope>
    <source>
        <strain evidence="2">NY0171</strain>
    </source>
</reference>
<dbReference type="InterPro" id="IPR016024">
    <property type="entry name" value="ARM-type_fold"/>
</dbReference>
<dbReference type="Gene3D" id="1.25.10.10">
    <property type="entry name" value="Leucine-rich Repeat Variant"/>
    <property type="match status" value="1"/>
</dbReference>
<feature type="region of interest" description="Disordered" evidence="1">
    <location>
        <begin position="182"/>
        <end position="213"/>
    </location>
</feature>
<dbReference type="EMBL" id="BQXS01013847">
    <property type="protein sequence ID" value="GKT29713.1"/>
    <property type="molecule type" value="Genomic_DNA"/>
</dbReference>
<feature type="compositionally biased region" description="Polar residues" evidence="1">
    <location>
        <begin position="225"/>
        <end position="240"/>
    </location>
</feature>
<feature type="compositionally biased region" description="Polar residues" evidence="1">
    <location>
        <begin position="278"/>
        <end position="291"/>
    </location>
</feature>
<dbReference type="InterPro" id="IPR011989">
    <property type="entry name" value="ARM-like"/>
</dbReference>
<organism evidence="2 3">
    <name type="scientific">Aduncisulcus paluster</name>
    <dbReference type="NCBI Taxonomy" id="2918883"/>
    <lineage>
        <taxon>Eukaryota</taxon>
        <taxon>Metamonada</taxon>
        <taxon>Carpediemonas-like organisms</taxon>
        <taxon>Aduncisulcus</taxon>
    </lineage>
</organism>
<comment type="caution">
    <text evidence="2">The sequence shown here is derived from an EMBL/GenBank/DDBJ whole genome shotgun (WGS) entry which is preliminary data.</text>
</comment>
<sequence length="817" mass="88219">MEISTILNHAEELPTVITREILLLVCELNLEMSSLLPIFFQILKSSHLRTLRRLACITIITVAGARGIHLLLDVTADEDDITHQYSDDLSSFILSFLANLSPIVNNVVVPTLIEASLSSHAQTAQHAADALSRLGEEAAAIVLPFIPALCSHPSITPLQTALILRSAGKCGEKVLLNWMREGEDEGSKRDDRRRKRSRLSSSHDGVSALPGRSLKATPSVANLLRSSASKSPNQLYSTHLQQKKDMERGKKVSIAAMMATKHSNVSFVPGSTPIIKSHPSSASLVRTSTPLSSSKKSKSLHPFTHIHPASGPLQIGTPRDGIHGGVSSATTASITGGSNSRYSFGSGRIMPASPSVEPSMSYIGDPQSPPRSLDVNFEEFVPVDDSNHSFHRACLFALASSPLDMIKRKIPIHVMPSSRATRQYSISHAPFVSAKVIKRRLVLDTLDKAVQSCVEHVSNLNYELEQCRSTLSSYPSMLASSIAQPSTQPIGSPVFLEEPGNTNSDGDTRAGSNEYGKKWWCASYIVRGDVNLNGRIDDGTSLKLKRMSGATSSLSTSQSTSLSMSHSQSTATSARCAFLSTSASLLTHSPLVLPDVNSESELRHKLHIKPNGELRKAAVYCSAIPTSTQEERGRMVGDMTSSASSSSFSKVEIGHPEQHSKSGSHVRHPLAFSSSATSISGTSLNSSGSFVASLKASGHDITSTSTIGLPETSRTLQPIPSSSLSLSTPCAVIISCDYLMLDGRSITSAIRQCISIFSSEKVSNELDLCMRTYANRERQRIDDEEKELKFLKEFQPQRDSSDSTSDHDDIVTDDATK</sequence>
<gene>
    <name evidence="2" type="ORF">ADUPG1_014152</name>
</gene>
<dbReference type="SUPFAM" id="SSF48371">
    <property type="entry name" value="ARM repeat"/>
    <property type="match status" value="1"/>
</dbReference>
<evidence type="ECO:0000256" key="1">
    <source>
        <dbReference type="SAM" id="MobiDB-lite"/>
    </source>
</evidence>
<dbReference type="Proteomes" id="UP001057375">
    <property type="component" value="Unassembled WGS sequence"/>
</dbReference>
<accession>A0ABQ5KAY8</accession>
<proteinExistence type="predicted"/>
<feature type="non-terminal residue" evidence="2">
    <location>
        <position position="817"/>
    </location>
</feature>
<feature type="region of interest" description="Disordered" evidence="1">
    <location>
        <begin position="793"/>
        <end position="817"/>
    </location>
</feature>
<evidence type="ECO:0000313" key="3">
    <source>
        <dbReference type="Proteomes" id="UP001057375"/>
    </source>
</evidence>
<name>A0ABQ5KAY8_9EUKA</name>
<feature type="region of interest" description="Disordered" evidence="1">
    <location>
        <begin position="278"/>
        <end position="300"/>
    </location>
</feature>